<dbReference type="SUPFAM" id="SSF51735">
    <property type="entry name" value="NAD(P)-binding Rossmann-fold domains"/>
    <property type="match status" value="1"/>
</dbReference>
<dbReference type="InterPro" id="IPR003869">
    <property type="entry name" value="Polysac_CapD-like"/>
</dbReference>
<dbReference type="EMBL" id="MFKT01000009">
    <property type="protein sequence ID" value="OGG53717.1"/>
    <property type="molecule type" value="Genomic_DNA"/>
</dbReference>
<dbReference type="STRING" id="1798480.A2851_02415"/>
<feature type="domain" description="Ketoreductase" evidence="2">
    <location>
        <begin position="9"/>
        <end position="176"/>
    </location>
</feature>
<dbReference type="InterPro" id="IPR036291">
    <property type="entry name" value="NAD(P)-bd_dom_sf"/>
</dbReference>
<organism evidence="3 4">
    <name type="scientific">Candidatus Kaiserbacteria bacterium RIFCSPHIGHO2_01_FULL_53_29</name>
    <dbReference type="NCBI Taxonomy" id="1798480"/>
    <lineage>
        <taxon>Bacteria</taxon>
        <taxon>Candidatus Kaiseribacteriota</taxon>
    </lineage>
</organism>
<dbReference type="Proteomes" id="UP000176863">
    <property type="component" value="Unassembled WGS sequence"/>
</dbReference>
<dbReference type="NCBIfam" id="TIGR03589">
    <property type="entry name" value="PseB"/>
    <property type="match status" value="1"/>
</dbReference>
<dbReference type="Pfam" id="PF02719">
    <property type="entry name" value="Polysacc_synt_2"/>
    <property type="match status" value="1"/>
</dbReference>
<dbReference type="AlphaFoldDB" id="A0A1F6CX92"/>
<dbReference type="InterPro" id="IPR051203">
    <property type="entry name" value="Polysaccharide_Synthase-Rel"/>
</dbReference>
<dbReference type="InterPro" id="IPR020025">
    <property type="entry name" value="PseB"/>
</dbReference>
<evidence type="ECO:0000313" key="3">
    <source>
        <dbReference type="EMBL" id="OGG53717.1"/>
    </source>
</evidence>
<protein>
    <submittedName>
        <fullName evidence="3">UDP-N-acetylglucosamine 4,6-dehydratase (Inverting)</fullName>
    </submittedName>
</protein>
<comment type="similarity">
    <text evidence="1">Belongs to the polysaccharide synthase family.</text>
</comment>
<evidence type="ECO:0000259" key="2">
    <source>
        <dbReference type="SMART" id="SM00822"/>
    </source>
</evidence>
<comment type="caution">
    <text evidence="3">The sequence shown here is derived from an EMBL/GenBank/DDBJ whole genome shotgun (WGS) entry which is preliminary data.</text>
</comment>
<accession>A0A1F6CX92</accession>
<dbReference type="CDD" id="cd05237">
    <property type="entry name" value="UDP_invert_4-6DH_SDR_e"/>
    <property type="match status" value="1"/>
</dbReference>
<dbReference type="InterPro" id="IPR057326">
    <property type="entry name" value="KR_dom"/>
</dbReference>
<dbReference type="PANTHER" id="PTHR43318:SF2">
    <property type="entry name" value="UDP-N-ACETYLGLUCOSAMINE 4,6-DEHYDRATASE (INVERTING)"/>
    <property type="match status" value="1"/>
</dbReference>
<name>A0A1F6CX92_9BACT</name>
<evidence type="ECO:0000313" key="4">
    <source>
        <dbReference type="Proteomes" id="UP000176863"/>
    </source>
</evidence>
<dbReference type="SMART" id="SM00822">
    <property type="entry name" value="PKS_KR"/>
    <property type="match status" value="1"/>
</dbReference>
<gene>
    <name evidence="3" type="ORF">A2851_02415</name>
</gene>
<sequence>MSAPYLNGKIVLITGGTGTFGRAMVRHLLSMPKVKRVIVFSRDEYKQSEMAHEFKDKRVDFFIGDIRDRTRLIRAFNQVDVVIHAAALKQVPALEYNPSEAIETNIMGTKNVIDAAHDRNVERVLVISSDKAVQPINLYGATKMCAERLAIAANSYRGRTGKTRISVVRYGNVIGSRGSLVELIEKQKQTGTLTLTDGRMTRFWLHIEDIMKLVTKILGSMEGGEIFVPKMSSLRVEDVMRELAPTCTIKTIGMRPGEKLHEVLITEHEAPRTKDLGDMFVVVPEFHPWTAKPYYSKAKTFPENVIYVSNAPQFLLSRTHVKKILKI</sequence>
<dbReference type="PANTHER" id="PTHR43318">
    <property type="entry name" value="UDP-N-ACETYLGLUCOSAMINE 4,6-DEHYDRATASE"/>
    <property type="match status" value="1"/>
</dbReference>
<reference evidence="3 4" key="1">
    <citation type="journal article" date="2016" name="Nat. Commun.">
        <title>Thousands of microbial genomes shed light on interconnected biogeochemical processes in an aquifer system.</title>
        <authorList>
            <person name="Anantharaman K."/>
            <person name="Brown C.T."/>
            <person name="Hug L.A."/>
            <person name="Sharon I."/>
            <person name="Castelle C.J."/>
            <person name="Probst A.J."/>
            <person name="Thomas B.C."/>
            <person name="Singh A."/>
            <person name="Wilkins M.J."/>
            <person name="Karaoz U."/>
            <person name="Brodie E.L."/>
            <person name="Williams K.H."/>
            <person name="Hubbard S.S."/>
            <person name="Banfield J.F."/>
        </authorList>
    </citation>
    <scope>NUCLEOTIDE SEQUENCE [LARGE SCALE GENOMIC DNA]</scope>
</reference>
<proteinExistence type="inferred from homology"/>
<evidence type="ECO:0000256" key="1">
    <source>
        <dbReference type="ARBA" id="ARBA00007430"/>
    </source>
</evidence>
<dbReference type="Gene3D" id="3.40.50.720">
    <property type="entry name" value="NAD(P)-binding Rossmann-like Domain"/>
    <property type="match status" value="1"/>
</dbReference>